<protein>
    <submittedName>
        <fullName evidence="1">Uncharacterized protein</fullName>
    </submittedName>
</protein>
<sequence length="394" mass="42194">MHCVTALSVALLIIAAQAVPRIRSHTANGESSLKIDAFPTNISLPASKDESLYSLSTISSIVYKTYTKTTMSWLQEAVITVYPSSTSFSSRIPFTMVPTESTASVPEPFHSGVTPVGGDDENETTATNTITSVSAPNLSAATASSNWITKWISNYNKETWSTTTTMTTSNKNDRIISWVSDFKKANGLMDAKLKNSQAPTSSPTSTPDSDGIAFASSVVRYALLISKPTSVPASTSTDAPSNNSTSNSTSASSSTPIGSQVLAQTSAERTALPTTHPDTNYSVSFNDELAERIKEEACGWYCKGQAGPALLDECFVDCIQAWDGPTGEADTIAETTSTSLTSSPLPSPTATEESVTKFDLFIDCYHTCKKFKDPWVNDEQCLKICAGRYPGIFF</sequence>
<evidence type="ECO:0000313" key="2">
    <source>
        <dbReference type="Proteomes" id="UP000799755"/>
    </source>
</evidence>
<name>A0ACB6Q8M9_9PLEO</name>
<organism evidence="1 2">
    <name type="scientific">Lindgomyces ingoldianus</name>
    <dbReference type="NCBI Taxonomy" id="673940"/>
    <lineage>
        <taxon>Eukaryota</taxon>
        <taxon>Fungi</taxon>
        <taxon>Dikarya</taxon>
        <taxon>Ascomycota</taxon>
        <taxon>Pezizomycotina</taxon>
        <taxon>Dothideomycetes</taxon>
        <taxon>Pleosporomycetidae</taxon>
        <taxon>Pleosporales</taxon>
        <taxon>Lindgomycetaceae</taxon>
        <taxon>Lindgomyces</taxon>
    </lineage>
</organism>
<dbReference type="EMBL" id="MU003553">
    <property type="protein sequence ID" value="KAF2463232.1"/>
    <property type="molecule type" value="Genomic_DNA"/>
</dbReference>
<evidence type="ECO:0000313" key="1">
    <source>
        <dbReference type="EMBL" id="KAF2463232.1"/>
    </source>
</evidence>
<dbReference type="Proteomes" id="UP000799755">
    <property type="component" value="Unassembled WGS sequence"/>
</dbReference>
<comment type="caution">
    <text evidence="1">The sequence shown here is derived from an EMBL/GenBank/DDBJ whole genome shotgun (WGS) entry which is preliminary data.</text>
</comment>
<accession>A0ACB6Q8M9</accession>
<reference evidence="1" key="1">
    <citation type="journal article" date="2020" name="Stud. Mycol.">
        <title>101 Dothideomycetes genomes: a test case for predicting lifestyles and emergence of pathogens.</title>
        <authorList>
            <person name="Haridas S."/>
            <person name="Albert R."/>
            <person name="Binder M."/>
            <person name="Bloem J."/>
            <person name="Labutti K."/>
            <person name="Salamov A."/>
            <person name="Andreopoulos B."/>
            <person name="Baker S."/>
            <person name="Barry K."/>
            <person name="Bills G."/>
            <person name="Bluhm B."/>
            <person name="Cannon C."/>
            <person name="Castanera R."/>
            <person name="Culley D."/>
            <person name="Daum C."/>
            <person name="Ezra D."/>
            <person name="Gonzalez J."/>
            <person name="Henrissat B."/>
            <person name="Kuo A."/>
            <person name="Liang C."/>
            <person name="Lipzen A."/>
            <person name="Lutzoni F."/>
            <person name="Magnuson J."/>
            <person name="Mondo S."/>
            <person name="Nolan M."/>
            <person name="Ohm R."/>
            <person name="Pangilinan J."/>
            <person name="Park H.-J."/>
            <person name="Ramirez L."/>
            <person name="Alfaro M."/>
            <person name="Sun H."/>
            <person name="Tritt A."/>
            <person name="Yoshinaga Y."/>
            <person name="Zwiers L.-H."/>
            <person name="Turgeon B."/>
            <person name="Goodwin S."/>
            <person name="Spatafora J."/>
            <person name="Crous P."/>
            <person name="Grigoriev I."/>
        </authorList>
    </citation>
    <scope>NUCLEOTIDE SEQUENCE</scope>
    <source>
        <strain evidence="1">ATCC 200398</strain>
    </source>
</reference>
<gene>
    <name evidence="1" type="ORF">BDR25DRAFT_320237</name>
</gene>
<keyword evidence="2" id="KW-1185">Reference proteome</keyword>
<proteinExistence type="predicted"/>